<accession>A0ABT4L9E0</accession>
<dbReference type="Proteomes" id="UP001144347">
    <property type="component" value="Unassembled WGS sequence"/>
</dbReference>
<sequence length="128" mass="14446">MNKKSILLSKSDYKFLNTHLEKSALSNYNKEKLMAEIKEATVFNDDELPGDVVCLNTEAKIINTENQQEFTFKIVEPGQADIKSQKVSVFAPISIALFGYQTGDIINWEMPDGIKEFKILSVKKLITA</sequence>
<comment type="caution">
    <text evidence="2">The sequence shown here is derived from an EMBL/GenBank/DDBJ whole genome shotgun (WGS) entry which is preliminary data.</text>
</comment>
<protein>
    <submittedName>
        <fullName evidence="2">GreA/GreB family elongation factor</fullName>
    </submittedName>
</protein>
<organism evidence="2 3">
    <name type="scientific">Pedobacter punctiformis</name>
    <dbReference type="NCBI Taxonomy" id="3004097"/>
    <lineage>
        <taxon>Bacteria</taxon>
        <taxon>Pseudomonadati</taxon>
        <taxon>Bacteroidota</taxon>
        <taxon>Sphingobacteriia</taxon>
        <taxon>Sphingobacteriales</taxon>
        <taxon>Sphingobacteriaceae</taxon>
        <taxon>Pedobacter</taxon>
    </lineage>
</organism>
<feature type="domain" description="Transcription elongation factor GreA/GreB C-terminal" evidence="1">
    <location>
        <begin position="49"/>
        <end position="123"/>
    </location>
</feature>
<evidence type="ECO:0000259" key="1">
    <source>
        <dbReference type="Pfam" id="PF01272"/>
    </source>
</evidence>
<evidence type="ECO:0000313" key="2">
    <source>
        <dbReference type="EMBL" id="MCZ4244510.1"/>
    </source>
</evidence>
<gene>
    <name evidence="2" type="ORF">O0955_10890</name>
</gene>
<dbReference type="EMBL" id="JAPWGM010000003">
    <property type="protein sequence ID" value="MCZ4244510.1"/>
    <property type="molecule type" value="Genomic_DNA"/>
</dbReference>
<dbReference type="Pfam" id="PF01272">
    <property type="entry name" value="GreA_GreB"/>
    <property type="match status" value="1"/>
</dbReference>
<keyword evidence="3" id="KW-1185">Reference proteome</keyword>
<evidence type="ECO:0000313" key="3">
    <source>
        <dbReference type="Proteomes" id="UP001144347"/>
    </source>
</evidence>
<dbReference type="InterPro" id="IPR023459">
    <property type="entry name" value="Tscrpt_elong_fac_GreA/B_fam"/>
</dbReference>
<dbReference type="GO" id="GO:0003746">
    <property type="term" value="F:translation elongation factor activity"/>
    <property type="evidence" value="ECO:0007669"/>
    <property type="project" value="UniProtKB-KW"/>
</dbReference>
<proteinExistence type="predicted"/>
<dbReference type="SUPFAM" id="SSF54534">
    <property type="entry name" value="FKBP-like"/>
    <property type="match status" value="1"/>
</dbReference>
<reference evidence="2" key="1">
    <citation type="submission" date="2022-12" db="EMBL/GenBank/DDBJ databases">
        <title>Genome sequence of HCMS5-2.</title>
        <authorList>
            <person name="Woo H."/>
        </authorList>
    </citation>
    <scope>NUCLEOTIDE SEQUENCE</scope>
    <source>
        <strain evidence="2">HCMS5-2</strain>
    </source>
</reference>
<dbReference type="Gene3D" id="3.10.50.30">
    <property type="entry name" value="Transcription elongation factor, GreA/GreB, C-terminal domain"/>
    <property type="match status" value="1"/>
</dbReference>
<name>A0ABT4L9E0_9SPHI</name>
<dbReference type="InterPro" id="IPR001437">
    <property type="entry name" value="Tscrpt_elong_fac_GreA/B_C"/>
</dbReference>
<keyword evidence="2" id="KW-0648">Protein biosynthesis</keyword>
<dbReference type="InterPro" id="IPR036953">
    <property type="entry name" value="GreA/GreB_C_sf"/>
</dbReference>
<keyword evidence="2" id="KW-0251">Elongation factor</keyword>
<dbReference type="PANTHER" id="PTHR30437">
    <property type="entry name" value="TRANSCRIPTION ELONGATION FACTOR GREA"/>
    <property type="match status" value="1"/>
</dbReference>
<dbReference type="PANTHER" id="PTHR30437:SF5">
    <property type="entry name" value="REGULATOR OF NUCLEOSIDE DIPHOSPHATE KINASE"/>
    <property type="match status" value="1"/>
</dbReference>
<dbReference type="RefSeq" id="WP_269427578.1">
    <property type="nucleotide sequence ID" value="NZ_JAPWGM010000003.1"/>
</dbReference>